<dbReference type="SUPFAM" id="SSF51971">
    <property type="entry name" value="Nucleotide-binding domain"/>
    <property type="match status" value="1"/>
</dbReference>
<dbReference type="SUPFAM" id="SSF54373">
    <property type="entry name" value="FAD-linked reductases, C-terminal domain"/>
    <property type="match status" value="1"/>
</dbReference>
<comment type="similarity">
    <text evidence="2">Belongs to the UDP-galactopyranose/dTDP-fucopyranose mutase family.</text>
</comment>
<dbReference type="KEGG" id="egd:GS424_011645"/>
<dbReference type="RefSeq" id="WP_160943689.1">
    <property type="nucleotide sequence ID" value="NZ_CP063310.1"/>
</dbReference>
<dbReference type="Pfam" id="PF13450">
    <property type="entry name" value="NAD_binding_8"/>
    <property type="match status" value="1"/>
</dbReference>
<organism evidence="7">
    <name type="scientific">Eggerthella guodeyinii</name>
    <dbReference type="NCBI Taxonomy" id="2690837"/>
    <lineage>
        <taxon>Bacteria</taxon>
        <taxon>Bacillati</taxon>
        <taxon>Actinomycetota</taxon>
        <taxon>Coriobacteriia</taxon>
        <taxon>Eggerthellales</taxon>
        <taxon>Eggerthellaceae</taxon>
        <taxon>Eggerthella</taxon>
    </lineage>
</organism>
<dbReference type="InterPro" id="IPR015899">
    <property type="entry name" value="UDP-GalPyranose_mutase_C"/>
</dbReference>
<gene>
    <name evidence="7" type="primary">glf</name>
    <name evidence="7" type="ORF">GS424_011645</name>
</gene>
<dbReference type="Pfam" id="PF03275">
    <property type="entry name" value="GLF"/>
    <property type="match status" value="1"/>
</dbReference>
<dbReference type="EC" id="5.4.99.9" evidence="7"/>
<comment type="cofactor">
    <cofactor evidence="1">
        <name>FAD</name>
        <dbReference type="ChEBI" id="CHEBI:57692"/>
    </cofactor>
</comment>
<dbReference type="NCBIfam" id="TIGR00031">
    <property type="entry name" value="UDP-GALP_mutase"/>
    <property type="match status" value="1"/>
</dbReference>
<evidence type="ECO:0000313" key="7">
    <source>
        <dbReference type="EMBL" id="QOS67182.1"/>
    </source>
</evidence>
<dbReference type="Proteomes" id="UP000478463">
    <property type="component" value="Chromosome"/>
</dbReference>
<dbReference type="AlphaFoldDB" id="A0A6L7J0Y6"/>
<keyword evidence="4" id="KW-0274">FAD</keyword>
<dbReference type="PANTHER" id="PTHR21197:SF0">
    <property type="entry name" value="UDP-GALACTOPYRANOSE MUTASE"/>
    <property type="match status" value="1"/>
</dbReference>
<evidence type="ECO:0000313" key="8">
    <source>
        <dbReference type="Proteomes" id="UP000478463"/>
    </source>
</evidence>
<dbReference type="GO" id="GO:0050660">
    <property type="term" value="F:flavin adenine dinucleotide binding"/>
    <property type="evidence" value="ECO:0007669"/>
    <property type="project" value="TreeGrafter"/>
</dbReference>
<dbReference type="GO" id="GO:0008767">
    <property type="term" value="F:UDP-galactopyranose mutase activity"/>
    <property type="evidence" value="ECO:0007669"/>
    <property type="project" value="UniProtKB-EC"/>
</dbReference>
<protein>
    <submittedName>
        <fullName evidence="7">UDP-galactopyranose mutase</fullName>
        <ecNumber evidence="7">5.4.99.9</ecNumber>
    </submittedName>
</protein>
<dbReference type="GO" id="GO:0005829">
    <property type="term" value="C:cytosol"/>
    <property type="evidence" value="ECO:0007669"/>
    <property type="project" value="TreeGrafter"/>
</dbReference>
<keyword evidence="3" id="KW-0285">Flavoprotein</keyword>
<evidence type="ECO:0000256" key="5">
    <source>
        <dbReference type="ARBA" id="ARBA00023235"/>
    </source>
</evidence>
<keyword evidence="5 7" id="KW-0413">Isomerase</keyword>
<evidence type="ECO:0000256" key="2">
    <source>
        <dbReference type="ARBA" id="ARBA00009321"/>
    </source>
</evidence>
<dbReference type="PANTHER" id="PTHR21197">
    <property type="entry name" value="UDP-GALACTOPYRANOSE MUTASE"/>
    <property type="match status" value="1"/>
</dbReference>
<reference evidence="7" key="1">
    <citation type="submission" date="2020-10" db="EMBL/GenBank/DDBJ databases">
        <title>Eggerthella sp. nov., isolated from human feces.</title>
        <authorList>
            <person name="Yajun G."/>
        </authorList>
    </citation>
    <scope>NUCLEOTIDE SEQUENCE [LARGE SCALE GENOMIC DNA]</scope>
    <source>
        <strain evidence="7 8">HF-1101</strain>
    </source>
</reference>
<dbReference type="Gene3D" id="3.40.50.720">
    <property type="entry name" value="NAD(P)-binding Rossmann-like Domain"/>
    <property type="match status" value="3"/>
</dbReference>
<evidence type="ECO:0000259" key="6">
    <source>
        <dbReference type="Pfam" id="PF03275"/>
    </source>
</evidence>
<evidence type="ECO:0000256" key="4">
    <source>
        <dbReference type="ARBA" id="ARBA00022827"/>
    </source>
</evidence>
<evidence type="ECO:0000256" key="3">
    <source>
        <dbReference type="ARBA" id="ARBA00022630"/>
    </source>
</evidence>
<sequence length="366" mass="42627">MKKYDLLVVGSGLFGAIIAHEARARGKRVLVLEKRDHIGGNCYTKRIEGINVHSYGAHIFRTSSLNVWRYMEQFCEFNNFVNSPVANFHGELYNLPFNMNTFHALWGVVTPDQAKAKIESQRVRREEPQNLEEHILNLAGRDIYEKLVKGYTEKQWGRPCSELPASIMRRIPLRFTYDNNYFNDRYQGIPVGGYTAIFEKMLEGCDIELGSDYLLDKAAYDSLAESIVYTGTIDSYFDYRFGPLEYRSLRFEHERVDSSNYQGIAVMNFTDVATPYTRIIEHKHFEFGTQGPSIISREFPQHWEPGTEPYYPMEDSLNREKYERYFSLSRKESKVLFGGRLGEYRYYDMQDTVKSALATCRELFGD</sequence>
<dbReference type="InterPro" id="IPR004379">
    <property type="entry name" value="UDP-GALP_mutase"/>
</dbReference>
<feature type="domain" description="UDP-galactopyranose mutase C-terminal" evidence="6">
    <location>
        <begin position="146"/>
        <end position="346"/>
    </location>
</feature>
<evidence type="ECO:0000256" key="1">
    <source>
        <dbReference type="ARBA" id="ARBA00001974"/>
    </source>
</evidence>
<dbReference type="EMBL" id="CP063310">
    <property type="protein sequence ID" value="QOS67182.1"/>
    <property type="molecule type" value="Genomic_DNA"/>
</dbReference>
<proteinExistence type="inferred from homology"/>
<accession>A0A6L7J0Y6</accession>
<name>A0A6L7J0Y6_9ACTN</name>